<dbReference type="AlphaFoldDB" id="A0A4W5RK60"/>
<organism evidence="4 5">
    <name type="scientific">Hucho hucho</name>
    <name type="common">huchen</name>
    <dbReference type="NCBI Taxonomy" id="62062"/>
    <lineage>
        <taxon>Eukaryota</taxon>
        <taxon>Metazoa</taxon>
        <taxon>Chordata</taxon>
        <taxon>Craniata</taxon>
        <taxon>Vertebrata</taxon>
        <taxon>Euteleostomi</taxon>
        <taxon>Actinopterygii</taxon>
        <taxon>Neopterygii</taxon>
        <taxon>Teleostei</taxon>
        <taxon>Protacanthopterygii</taxon>
        <taxon>Salmoniformes</taxon>
        <taxon>Salmonidae</taxon>
        <taxon>Salmoninae</taxon>
        <taxon>Hucho</taxon>
    </lineage>
</organism>
<feature type="region of interest" description="Disordered" evidence="3">
    <location>
        <begin position="310"/>
        <end position="385"/>
    </location>
</feature>
<reference evidence="5" key="1">
    <citation type="submission" date="2018-06" db="EMBL/GenBank/DDBJ databases">
        <title>Genome assembly of Danube salmon.</title>
        <authorList>
            <person name="Macqueen D.J."/>
            <person name="Gundappa M.K."/>
        </authorList>
    </citation>
    <scope>NUCLEOTIDE SEQUENCE [LARGE SCALE GENOMIC DNA]</scope>
</reference>
<dbReference type="Ensembl" id="ENSHHUT00000093141.1">
    <property type="protein sequence ID" value="ENSHHUP00000090341.1"/>
    <property type="gene ID" value="ENSHHUG00000052161.1"/>
</dbReference>
<feature type="compositionally biased region" description="Basic residues" evidence="3">
    <location>
        <begin position="180"/>
        <end position="192"/>
    </location>
</feature>
<feature type="compositionally biased region" description="Acidic residues" evidence="3">
    <location>
        <begin position="137"/>
        <end position="148"/>
    </location>
</feature>
<protein>
    <recommendedName>
        <fullName evidence="2">Cilia- and flagella-associated protein 97</fullName>
    </recommendedName>
</protein>
<proteinExistence type="inferred from homology"/>
<dbReference type="InterPro" id="IPR029488">
    <property type="entry name" value="Hmw/CFAP97"/>
</dbReference>
<reference evidence="4" key="3">
    <citation type="submission" date="2025-09" db="UniProtKB">
        <authorList>
            <consortium name="Ensembl"/>
        </authorList>
    </citation>
    <scope>IDENTIFICATION</scope>
</reference>
<feature type="region of interest" description="Disordered" evidence="3">
    <location>
        <begin position="490"/>
        <end position="553"/>
    </location>
</feature>
<evidence type="ECO:0000256" key="3">
    <source>
        <dbReference type="SAM" id="MobiDB-lite"/>
    </source>
</evidence>
<feature type="region of interest" description="Disordered" evidence="3">
    <location>
        <begin position="397"/>
        <end position="434"/>
    </location>
</feature>
<feature type="compositionally biased region" description="Polar residues" evidence="3">
    <location>
        <begin position="283"/>
        <end position="293"/>
    </location>
</feature>
<dbReference type="GeneTree" id="ENSGT00390000010356"/>
<feature type="compositionally biased region" description="Low complexity" evidence="3">
    <location>
        <begin position="193"/>
        <end position="221"/>
    </location>
</feature>
<feature type="compositionally biased region" description="Basic and acidic residues" evidence="3">
    <location>
        <begin position="24"/>
        <end position="47"/>
    </location>
</feature>
<dbReference type="STRING" id="62062.ENSHHUP00000090341"/>
<feature type="compositionally biased region" description="Low complexity" evidence="3">
    <location>
        <begin position="527"/>
        <end position="537"/>
    </location>
</feature>
<comment type="similarity">
    <text evidence="1">Belongs to the CFAP97 family.</text>
</comment>
<dbReference type="InterPro" id="IPR038791">
    <property type="entry name" value="Cfap97/Hemingway"/>
</dbReference>
<feature type="compositionally biased region" description="Basic and acidic residues" evidence="3">
    <location>
        <begin position="81"/>
        <end position="96"/>
    </location>
</feature>
<evidence type="ECO:0000313" key="4">
    <source>
        <dbReference type="Ensembl" id="ENSHHUP00000090341.1"/>
    </source>
</evidence>
<sequence length="553" mass="59679">MYSPKELEGEVDHSFFDSDADCDSISKEQGKSERKSEISSEARKEPDIQPEAPQTERRCGTERSGGGTRDPSPAGVIPQPRTEEKGHGFEAEDRRSRSSSISSNKSESEVKDGSGAEEVSSVHSKSSSDIRTASSAEEQEEGADDDEDGYHQSQDESEEESGRPLGQRLIPGPNGTQHGIPKKPVRKLRHRSLSPSSTSSESETDESYSSGESCSSEPSHSVDMVHTGSPESSPKPGLPTHQTSVPSSPRWRPPRLGSAAPREMPHTSAALEEEEDTVTDVTPLSTPDVSPAQSLDLGVGRVVVEEEGVGHGGVGVRQQQHRGTEGSVPTGNLSSIPQEEEEEGSSWNPDVEEAFLSRLGSGLAIDCPSGGRNRKNYSFSNDEVRQIDRENQRLLRQLSRPSTHSRPGSTGGTSTSSSSRRRSNGGGGGPPPVRLYHSALNRQREQQRIEKENLAFLRRLESVRPTRGMKRAEQLADYQRQAGYLGIATSLSAMDRSPSKMERSSSRTSPGKSPRPDSTNHNHHSARASSAIATTATPLPKHASTAASRAAWS</sequence>
<feature type="region of interest" description="Disordered" evidence="3">
    <location>
        <begin position="1"/>
        <end position="298"/>
    </location>
</feature>
<name>A0A4W5RK60_9TELE</name>
<feature type="compositionally biased region" description="Low complexity" evidence="3">
    <location>
        <begin position="401"/>
        <end position="418"/>
    </location>
</feature>
<feature type="compositionally biased region" description="Polar residues" evidence="3">
    <location>
        <begin position="327"/>
        <end position="337"/>
    </location>
</feature>
<evidence type="ECO:0000256" key="2">
    <source>
        <dbReference type="ARBA" id="ARBA00021424"/>
    </source>
</evidence>
<evidence type="ECO:0000256" key="1">
    <source>
        <dbReference type="ARBA" id="ARBA00008315"/>
    </source>
</evidence>
<evidence type="ECO:0000313" key="5">
    <source>
        <dbReference type="Proteomes" id="UP000314982"/>
    </source>
</evidence>
<dbReference type="Proteomes" id="UP000314982">
    <property type="component" value="Unassembled WGS sequence"/>
</dbReference>
<dbReference type="GO" id="GO:0007283">
    <property type="term" value="P:spermatogenesis"/>
    <property type="evidence" value="ECO:0007669"/>
    <property type="project" value="TreeGrafter"/>
</dbReference>
<accession>A0A4W5RK60</accession>
<reference evidence="4" key="2">
    <citation type="submission" date="2025-08" db="UniProtKB">
        <authorList>
            <consortium name="Ensembl"/>
        </authorList>
    </citation>
    <scope>IDENTIFICATION</scope>
</reference>
<feature type="compositionally biased region" description="Basic and acidic residues" evidence="3">
    <location>
        <begin position="1"/>
        <end position="16"/>
    </location>
</feature>
<keyword evidence="5" id="KW-1185">Reference proteome</keyword>
<dbReference type="PANTHER" id="PTHR23035:SF1">
    <property type="entry name" value="CILIA- AND FLAGELLA-ASSOCIATED PROTEIN 97"/>
    <property type="match status" value="1"/>
</dbReference>
<dbReference type="Pfam" id="PF13879">
    <property type="entry name" value="Hmw_CFAP97"/>
    <property type="match status" value="1"/>
</dbReference>
<dbReference type="PANTHER" id="PTHR23035">
    <property type="entry name" value="CILIA- AND FLAGELLA-ASSOCIATED PROTEIN 97-RELATED"/>
    <property type="match status" value="1"/>
</dbReference>